<sequence length="143" mass="16340">MTMSWLELGHFWYKPVITVFVRNSRYSHELIARDRFFTVACPTDNSMDKQLEVCGCKSGRDMNKIEALGLKILPSRAGGVGSIDGPLIHFECRVLGETEIPSNFDFVASNIRERFYTKDKYVELGDKTDHTAYFGEVLTAYRT</sequence>
<gene>
    <name evidence="3" type="ORF">SDC9_179886</name>
</gene>
<dbReference type="PANTHER" id="PTHR43567:SF5">
    <property type="entry name" value="HYPOTHETICAL CYTOSOLIC PROTEIN"/>
    <property type="match status" value="1"/>
</dbReference>
<dbReference type="SUPFAM" id="SSF50475">
    <property type="entry name" value="FMN-binding split barrel"/>
    <property type="match status" value="1"/>
</dbReference>
<evidence type="ECO:0000256" key="1">
    <source>
        <dbReference type="ARBA" id="ARBA00038054"/>
    </source>
</evidence>
<comment type="similarity">
    <text evidence="1">Belongs to the flavoredoxin family.</text>
</comment>
<reference evidence="3" key="1">
    <citation type="submission" date="2019-08" db="EMBL/GenBank/DDBJ databases">
        <authorList>
            <person name="Kucharzyk K."/>
            <person name="Murdoch R.W."/>
            <person name="Higgins S."/>
            <person name="Loffler F."/>
        </authorList>
    </citation>
    <scope>NUCLEOTIDE SEQUENCE</scope>
</reference>
<dbReference type="InterPro" id="IPR002563">
    <property type="entry name" value="Flavin_Rdtase-like_dom"/>
</dbReference>
<proteinExistence type="inferred from homology"/>
<feature type="domain" description="Flavin reductase like" evidence="2">
    <location>
        <begin position="15"/>
        <end position="104"/>
    </location>
</feature>
<organism evidence="3">
    <name type="scientific">bioreactor metagenome</name>
    <dbReference type="NCBI Taxonomy" id="1076179"/>
    <lineage>
        <taxon>unclassified sequences</taxon>
        <taxon>metagenomes</taxon>
        <taxon>ecological metagenomes</taxon>
    </lineage>
</organism>
<dbReference type="Pfam" id="PF01613">
    <property type="entry name" value="Flavin_Reduct"/>
    <property type="match status" value="1"/>
</dbReference>
<dbReference type="InterPro" id="IPR012349">
    <property type="entry name" value="Split_barrel_FMN-bd"/>
</dbReference>
<protein>
    <recommendedName>
        <fullName evidence="2">Flavin reductase like domain-containing protein</fullName>
    </recommendedName>
</protein>
<dbReference type="PANTHER" id="PTHR43567">
    <property type="entry name" value="FLAVOREDOXIN-RELATED-RELATED"/>
    <property type="match status" value="1"/>
</dbReference>
<dbReference type="GO" id="GO:0010181">
    <property type="term" value="F:FMN binding"/>
    <property type="evidence" value="ECO:0007669"/>
    <property type="project" value="InterPro"/>
</dbReference>
<accession>A0A645H096</accession>
<dbReference type="AlphaFoldDB" id="A0A645H096"/>
<evidence type="ECO:0000259" key="2">
    <source>
        <dbReference type="Pfam" id="PF01613"/>
    </source>
</evidence>
<evidence type="ECO:0000313" key="3">
    <source>
        <dbReference type="EMBL" id="MPN32408.1"/>
    </source>
</evidence>
<dbReference type="InterPro" id="IPR052174">
    <property type="entry name" value="Flavoredoxin"/>
</dbReference>
<dbReference type="EMBL" id="VSSQ01084400">
    <property type="protein sequence ID" value="MPN32408.1"/>
    <property type="molecule type" value="Genomic_DNA"/>
</dbReference>
<dbReference type="Gene3D" id="2.30.110.10">
    <property type="entry name" value="Electron Transport, Fmn-binding Protein, Chain A"/>
    <property type="match status" value="1"/>
</dbReference>
<comment type="caution">
    <text evidence="3">The sequence shown here is derived from an EMBL/GenBank/DDBJ whole genome shotgun (WGS) entry which is preliminary data.</text>
</comment>
<name>A0A645H096_9ZZZZ</name>